<dbReference type="STRING" id="945553.A0A0D2NUK7"/>
<reference evidence="3" key="1">
    <citation type="submission" date="2014-04" db="EMBL/GenBank/DDBJ databases">
        <title>Evolutionary Origins and Diversification of the Mycorrhizal Mutualists.</title>
        <authorList>
            <consortium name="DOE Joint Genome Institute"/>
            <consortium name="Mycorrhizal Genomics Consortium"/>
            <person name="Kohler A."/>
            <person name="Kuo A."/>
            <person name="Nagy L.G."/>
            <person name="Floudas D."/>
            <person name="Copeland A."/>
            <person name="Barry K.W."/>
            <person name="Cichocki N."/>
            <person name="Veneault-Fourrey C."/>
            <person name="LaButti K."/>
            <person name="Lindquist E.A."/>
            <person name="Lipzen A."/>
            <person name="Lundell T."/>
            <person name="Morin E."/>
            <person name="Murat C."/>
            <person name="Riley R."/>
            <person name="Ohm R."/>
            <person name="Sun H."/>
            <person name="Tunlid A."/>
            <person name="Henrissat B."/>
            <person name="Grigoriev I.V."/>
            <person name="Hibbett D.S."/>
            <person name="Martin F."/>
        </authorList>
    </citation>
    <scope>NUCLEOTIDE SEQUENCE [LARGE SCALE GENOMIC DNA]</scope>
    <source>
        <strain evidence="3">FD-334 SS-4</strain>
    </source>
</reference>
<evidence type="ECO:0008006" key="4">
    <source>
        <dbReference type="Google" id="ProtNLM"/>
    </source>
</evidence>
<name>A0A0D2NUK7_HYPSF</name>
<comment type="similarity">
    <text evidence="1">Belongs to the asaB hydroxylase/desaturase family.</text>
</comment>
<dbReference type="InterPro" id="IPR044053">
    <property type="entry name" value="AsaB-like"/>
</dbReference>
<dbReference type="PANTHER" id="PTHR34598:SF3">
    <property type="entry name" value="OXIDOREDUCTASE AN1597"/>
    <property type="match status" value="1"/>
</dbReference>
<dbReference type="PANTHER" id="PTHR34598">
    <property type="entry name" value="BLL6449 PROTEIN"/>
    <property type="match status" value="1"/>
</dbReference>
<accession>A0A0D2NUK7</accession>
<gene>
    <name evidence="2" type="ORF">HYPSUDRAFT_139120</name>
</gene>
<sequence>MVNSTTNTTTATLQYSLPPAKGERAKYTILTSPDPATGEYYKKNYGSEEHAVVIEDVRGKEDSVSLDTTGFQYIKHASKLTAASRVEIFDHTLRRRRPGDKEDVAGKRQPVSRVHIDQSTSASIARVHRHLPAADAPKLLEKRFQIINLWRPIEHPALDWPLALCDCRSVDEKKDIFPVARVTPDREGETLGVTYNENHKWKYLRGMTPEELVLIKCFDSVQDGSVAVFTPHTGFEDPTTPPEAPPRRSIEIRALVFYD</sequence>
<dbReference type="OrthoDB" id="412788at2759"/>
<evidence type="ECO:0000256" key="1">
    <source>
        <dbReference type="ARBA" id="ARBA00023604"/>
    </source>
</evidence>
<keyword evidence="3" id="KW-1185">Reference proteome</keyword>
<dbReference type="NCBIfam" id="NF041278">
    <property type="entry name" value="CmcJ_NvfI_EfuI"/>
    <property type="match status" value="1"/>
</dbReference>
<proteinExistence type="inferred from homology"/>
<organism evidence="2 3">
    <name type="scientific">Hypholoma sublateritium (strain FD-334 SS-4)</name>
    <dbReference type="NCBI Taxonomy" id="945553"/>
    <lineage>
        <taxon>Eukaryota</taxon>
        <taxon>Fungi</taxon>
        <taxon>Dikarya</taxon>
        <taxon>Basidiomycota</taxon>
        <taxon>Agaricomycotina</taxon>
        <taxon>Agaricomycetes</taxon>
        <taxon>Agaricomycetidae</taxon>
        <taxon>Agaricales</taxon>
        <taxon>Agaricineae</taxon>
        <taxon>Strophariaceae</taxon>
        <taxon>Hypholoma</taxon>
    </lineage>
</organism>
<dbReference type="EMBL" id="KN817549">
    <property type="protein sequence ID" value="KJA22549.1"/>
    <property type="molecule type" value="Genomic_DNA"/>
</dbReference>
<dbReference type="GO" id="GO:0016491">
    <property type="term" value="F:oxidoreductase activity"/>
    <property type="evidence" value="ECO:0007669"/>
    <property type="project" value="InterPro"/>
</dbReference>
<evidence type="ECO:0000313" key="2">
    <source>
        <dbReference type="EMBL" id="KJA22549.1"/>
    </source>
</evidence>
<protein>
    <recommendedName>
        <fullName evidence="4">Methyltransferase</fullName>
    </recommendedName>
</protein>
<dbReference type="AlphaFoldDB" id="A0A0D2NUK7"/>
<dbReference type="OMA" id="ILNLWRP"/>
<evidence type="ECO:0000313" key="3">
    <source>
        <dbReference type="Proteomes" id="UP000054270"/>
    </source>
</evidence>
<dbReference type="Proteomes" id="UP000054270">
    <property type="component" value="Unassembled WGS sequence"/>
</dbReference>